<protein>
    <submittedName>
        <fullName evidence="1">Uncharacterized protein</fullName>
    </submittedName>
</protein>
<proteinExistence type="predicted"/>
<dbReference type="Proteomes" id="UP000179233">
    <property type="component" value="Unassembled WGS sequence"/>
</dbReference>
<reference evidence="1 2" key="1">
    <citation type="journal article" date="2016" name="Nat. Commun.">
        <title>Thousands of microbial genomes shed light on interconnected biogeochemical processes in an aquifer system.</title>
        <authorList>
            <person name="Anantharaman K."/>
            <person name="Brown C.T."/>
            <person name="Hug L.A."/>
            <person name="Sharon I."/>
            <person name="Castelle C.J."/>
            <person name="Probst A.J."/>
            <person name="Thomas B.C."/>
            <person name="Singh A."/>
            <person name="Wilkins M.J."/>
            <person name="Karaoz U."/>
            <person name="Brodie E.L."/>
            <person name="Williams K.H."/>
            <person name="Hubbard S.S."/>
            <person name="Banfield J.F."/>
        </authorList>
    </citation>
    <scope>NUCLEOTIDE SEQUENCE [LARGE SCALE GENOMIC DNA]</scope>
</reference>
<accession>A0A1G1VQY0</accession>
<gene>
    <name evidence="1" type="ORF">A2786_05520</name>
</gene>
<dbReference type="AlphaFoldDB" id="A0A1G1VQY0"/>
<comment type="caution">
    <text evidence="1">The sequence shown here is derived from an EMBL/GenBank/DDBJ whole genome shotgun (WGS) entry which is preliminary data.</text>
</comment>
<organism evidence="1 2">
    <name type="scientific">Candidatus Chisholmbacteria bacterium RIFCSPHIGHO2_01_FULL_52_32</name>
    <dbReference type="NCBI Taxonomy" id="1797591"/>
    <lineage>
        <taxon>Bacteria</taxon>
        <taxon>Candidatus Chisholmiibacteriota</taxon>
    </lineage>
</organism>
<evidence type="ECO:0000313" key="1">
    <source>
        <dbReference type="EMBL" id="OGY17637.1"/>
    </source>
</evidence>
<name>A0A1G1VQY0_9BACT</name>
<dbReference type="EMBL" id="MHCJ01000007">
    <property type="protein sequence ID" value="OGY17637.1"/>
    <property type="molecule type" value="Genomic_DNA"/>
</dbReference>
<evidence type="ECO:0000313" key="2">
    <source>
        <dbReference type="Proteomes" id="UP000179233"/>
    </source>
</evidence>
<sequence length="89" mass="10474">MNLTESQDLPPSNLKNRRQGFTRGPFFWILFLGKQEKYQPPGSQAYVKTYSNIIWDSPLWWSRELLTINLNNLTENRCPGAWEKRASLD</sequence>